<name>A0ABQ7GFI2_DUNSA</name>
<protein>
    <submittedName>
        <fullName evidence="2">Uncharacterized protein</fullName>
    </submittedName>
</protein>
<sequence length="939" mass="98997">MIVHRKEAGLRQQTRPSRLSAGAFGSWRAGDDALADIEAHQSELKLGLAQKHAALAAAAAKAAAAVKAGPGAGARSPRSGSSKSGGCSQSWAWCRSTQPSQRQQQKRRLQLGLAQKHTALAAAAANQQLQPLQQQLQVGCLRPEDANAACAQKAGSAFWKRSERSMLPLRRSGSTACTDSRAGCSCIGSSSSSSSSSSSRCTCSQALYVLLQLECTSSTCTKAGSSCNSEGAAGAPVAFLRFLCSYNLKAQLAQVQKQVAPALEAAAAAGAPVVFLRFLCSYNLKAQLAFVQKQAAPATAKAQQAQLALVQKQVAPALEAAAAAAAAADAHIAFITGICGFTSMLVSGACTNDIKSNRILAASTWAIRPQKFIGPHAKICGAVSQLHFYSQPSQICTSRGPDTVRPATTTATTAVTTSALDTHAAPAPATLPSPGLAPAPRMGATAIAHTDPRAAAGDAAPAPKWCLRHAHTTYANEADEGLCGPDISAAKAKGPKCSSECLGSLLVILQVILGCTEGPWCLSDFHRTDRCTKAGRPNQAPIGHLRARCLSWPLHGVVIVNIDTAGCRDGRQGGAAGLRKVAGAYYSQVFACGHTSEGAQREIHCSEYAKACVCAHVSIVADEIHCSESSLMASQVHLQRVRQRPFLLAIGNGYKYVCCESNEGQRWCQVEIAVSQAKANAIGHWRCLHKCVCCESNESQCCCQVEIAGEPTIRYTCLNAQCVSHAEACVYAMYRLLQCQIIATYFCNCTHAPYMHANPGVFEDMWMVAEEEEKEAAEEEMEEESEAGALPESKKAEEAAVAAAKEEPSLAQPPDADGVDGLLASDSQMATSKAQQHVGPEGDAVHKCKRKRKACRPGASPVVLFPEGTTRAQQAQGKARLAAGTTKAADKQHEWAVSHTLGSDITPQGALEEVCTCTVMCIVGRNQRWRVAALQHQST</sequence>
<comment type="caution">
    <text evidence="2">The sequence shown here is derived from an EMBL/GenBank/DDBJ whole genome shotgun (WGS) entry which is preliminary data.</text>
</comment>
<evidence type="ECO:0000256" key="1">
    <source>
        <dbReference type="SAM" id="MobiDB-lite"/>
    </source>
</evidence>
<organism evidence="2 3">
    <name type="scientific">Dunaliella salina</name>
    <name type="common">Green alga</name>
    <name type="synonym">Protococcus salinus</name>
    <dbReference type="NCBI Taxonomy" id="3046"/>
    <lineage>
        <taxon>Eukaryota</taxon>
        <taxon>Viridiplantae</taxon>
        <taxon>Chlorophyta</taxon>
        <taxon>core chlorophytes</taxon>
        <taxon>Chlorophyceae</taxon>
        <taxon>CS clade</taxon>
        <taxon>Chlamydomonadales</taxon>
        <taxon>Dunaliellaceae</taxon>
        <taxon>Dunaliella</taxon>
    </lineage>
</organism>
<proteinExistence type="predicted"/>
<accession>A0ABQ7GFI2</accession>
<dbReference type="EMBL" id="MU069815">
    <property type="protein sequence ID" value="KAF5833368.1"/>
    <property type="molecule type" value="Genomic_DNA"/>
</dbReference>
<feature type="compositionally biased region" description="Basic and acidic residues" evidence="1">
    <location>
        <begin position="792"/>
        <end position="808"/>
    </location>
</feature>
<evidence type="ECO:0000313" key="2">
    <source>
        <dbReference type="EMBL" id="KAF5833368.1"/>
    </source>
</evidence>
<feature type="region of interest" description="Disordered" evidence="1">
    <location>
        <begin position="1"/>
        <end position="23"/>
    </location>
</feature>
<reference evidence="2" key="1">
    <citation type="submission" date="2017-08" db="EMBL/GenBank/DDBJ databases">
        <authorList>
            <person name="Polle J.E."/>
            <person name="Barry K."/>
            <person name="Cushman J."/>
            <person name="Schmutz J."/>
            <person name="Tran D."/>
            <person name="Hathwaick L.T."/>
            <person name="Yim W.C."/>
            <person name="Jenkins J."/>
            <person name="Mckie-Krisberg Z.M."/>
            <person name="Prochnik S."/>
            <person name="Lindquist E."/>
            <person name="Dockter R.B."/>
            <person name="Adam C."/>
            <person name="Molina H."/>
            <person name="Bunkerborg J."/>
            <person name="Jin E."/>
            <person name="Buchheim M."/>
            <person name="Magnuson J."/>
        </authorList>
    </citation>
    <scope>NUCLEOTIDE SEQUENCE</scope>
    <source>
        <strain evidence="2">CCAP 19/18</strain>
    </source>
</reference>
<feature type="compositionally biased region" description="Low complexity" evidence="1">
    <location>
        <begin position="69"/>
        <end position="86"/>
    </location>
</feature>
<keyword evidence="3" id="KW-1185">Reference proteome</keyword>
<feature type="region of interest" description="Disordered" evidence="1">
    <location>
        <begin position="772"/>
        <end position="822"/>
    </location>
</feature>
<feature type="compositionally biased region" description="Acidic residues" evidence="1">
    <location>
        <begin position="772"/>
        <end position="786"/>
    </location>
</feature>
<feature type="region of interest" description="Disordered" evidence="1">
    <location>
        <begin position="69"/>
        <end position="89"/>
    </location>
</feature>
<evidence type="ECO:0000313" key="3">
    <source>
        <dbReference type="Proteomes" id="UP000815325"/>
    </source>
</evidence>
<dbReference type="Proteomes" id="UP000815325">
    <property type="component" value="Unassembled WGS sequence"/>
</dbReference>
<gene>
    <name evidence="2" type="ORF">DUNSADRAFT_10371</name>
</gene>